<dbReference type="InterPro" id="IPR007115">
    <property type="entry name" value="6-PTP_synth/QueD"/>
</dbReference>
<feature type="non-terminal residue" evidence="1">
    <location>
        <position position="137"/>
    </location>
</feature>
<dbReference type="AlphaFoldDB" id="A0A383EFH5"/>
<proteinExistence type="predicted"/>
<evidence type="ECO:0008006" key="2">
    <source>
        <dbReference type="Google" id="ProtNLM"/>
    </source>
</evidence>
<sequence>VFTIHRSIDLDFAHHVRGHLGPCINIHGHTWKFEVGCKATELDSQGFVIDFAYLEKRVLQPCHDLLDHSLAIGAETYHEISDALVPLGENLRNSRQIVHGHMADESFETIETEGARLCFPGGLRVAVFPFVPTSERL</sequence>
<dbReference type="Pfam" id="PF01242">
    <property type="entry name" value="PTPS"/>
    <property type="match status" value="1"/>
</dbReference>
<organism evidence="1">
    <name type="scientific">marine metagenome</name>
    <dbReference type="NCBI Taxonomy" id="408172"/>
    <lineage>
        <taxon>unclassified sequences</taxon>
        <taxon>metagenomes</taxon>
        <taxon>ecological metagenomes</taxon>
    </lineage>
</organism>
<dbReference type="InterPro" id="IPR038418">
    <property type="entry name" value="6-PTP_synth/QueD_sf"/>
</dbReference>
<reference evidence="1" key="1">
    <citation type="submission" date="2018-05" db="EMBL/GenBank/DDBJ databases">
        <authorList>
            <person name="Lanie J.A."/>
            <person name="Ng W.-L."/>
            <person name="Kazmierczak K.M."/>
            <person name="Andrzejewski T.M."/>
            <person name="Davidsen T.M."/>
            <person name="Wayne K.J."/>
            <person name="Tettelin H."/>
            <person name="Glass J.I."/>
            <person name="Rusch D."/>
            <person name="Podicherti R."/>
            <person name="Tsui H.-C.T."/>
            <person name="Winkler M.E."/>
        </authorList>
    </citation>
    <scope>NUCLEOTIDE SEQUENCE</scope>
</reference>
<gene>
    <name evidence="1" type="ORF">METZ01_LOCUS508451</name>
</gene>
<evidence type="ECO:0000313" key="1">
    <source>
        <dbReference type="EMBL" id="SVE55597.1"/>
    </source>
</evidence>
<dbReference type="EMBL" id="UINC01225498">
    <property type="protein sequence ID" value="SVE55597.1"/>
    <property type="molecule type" value="Genomic_DNA"/>
</dbReference>
<dbReference type="Gene3D" id="3.30.479.10">
    <property type="entry name" value="6-pyruvoyl tetrahydropterin synthase/QueD"/>
    <property type="match status" value="1"/>
</dbReference>
<feature type="non-terminal residue" evidence="1">
    <location>
        <position position="1"/>
    </location>
</feature>
<name>A0A383EFH5_9ZZZZ</name>
<dbReference type="SUPFAM" id="SSF55620">
    <property type="entry name" value="Tetrahydrobiopterin biosynthesis enzymes-like"/>
    <property type="match status" value="1"/>
</dbReference>
<protein>
    <recommendedName>
        <fullName evidence="2">6-carboxy-5,6,7,8-tetrahydropterin synthase</fullName>
    </recommendedName>
</protein>
<accession>A0A383EFH5</accession>